<dbReference type="EMBL" id="PRLP01000003">
    <property type="protein sequence ID" value="PPC79310.1"/>
    <property type="molecule type" value="Genomic_DNA"/>
</dbReference>
<feature type="transmembrane region" description="Helical" evidence="7">
    <location>
        <begin position="191"/>
        <end position="209"/>
    </location>
</feature>
<proteinExistence type="predicted"/>
<evidence type="ECO:0000256" key="3">
    <source>
        <dbReference type="ARBA" id="ARBA00022475"/>
    </source>
</evidence>
<name>A0A2S5KX09_9PROT</name>
<dbReference type="InterPro" id="IPR010290">
    <property type="entry name" value="TM_effector"/>
</dbReference>
<dbReference type="Pfam" id="PF05977">
    <property type="entry name" value="MFS_3"/>
    <property type="match status" value="1"/>
</dbReference>
<keyword evidence="4 7" id="KW-0812">Transmembrane</keyword>
<comment type="caution">
    <text evidence="9">The sequence shown here is derived from an EMBL/GenBank/DDBJ whole genome shotgun (WGS) entry which is preliminary data.</text>
</comment>
<evidence type="ECO:0000256" key="4">
    <source>
        <dbReference type="ARBA" id="ARBA00022692"/>
    </source>
</evidence>
<evidence type="ECO:0000256" key="2">
    <source>
        <dbReference type="ARBA" id="ARBA00022448"/>
    </source>
</evidence>
<dbReference type="InterPro" id="IPR036259">
    <property type="entry name" value="MFS_trans_sf"/>
</dbReference>
<evidence type="ECO:0000256" key="5">
    <source>
        <dbReference type="ARBA" id="ARBA00022989"/>
    </source>
</evidence>
<sequence>MPSFLSFDTAGGELFFQVAILFKSNEFFRERTLLRYMLGSLFSTQGVWIQRLTLGWMAWSSTHSETWVGMIAFFMFFPTVIFGPFFGVLADRINLRAGVISLNFWNSLLSASMALMIAHGWHDPYLLLGFALLLGLTTSVYQPMRLALVSDLVFNPKYLQRAVASNSIIFNTSRFIGPALAGIIINHWGNATAFAVTAAFYLPMPLLLMRAKLNASARASDDSRKSKKKEGVLSEFRSGLNYARSNEFILCLLLVTLFTTVFARAFLELLPALVQSWFNQGVSELAMLTSSAGIAAVISGVWLSGLKQRNTMLAATRWGSIITAIVVILMGSYQNFHYGLLVIAGLAFFSTMAGIGSQTLIQMTVDRAFRGRVVSLWGAIVMGGASVGSLMLGTLMEHLGNRPVMIGAGILSLLTSIWVSRRLQKAAEDSASAGAEAMAAGMVAK</sequence>
<dbReference type="OrthoDB" id="9775268at2"/>
<comment type="subcellular location">
    <subcellularLocation>
        <location evidence="1">Cell membrane</location>
        <topology evidence="1">Multi-pass membrane protein</topology>
    </subcellularLocation>
</comment>
<keyword evidence="3" id="KW-1003">Cell membrane</keyword>
<dbReference type="PANTHER" id="PTHR23513">
    <property type="entry name" value="INTEGRAL MEMBRANE EFFLUX PROTEIN-RELATED"/>
    <property type="match status" value="1"/>
</dbReference>
<keyword evidence="2" id="KW-0813">Transport</keyword>
<evidence type="ECO:0000259" key="8">
    <source>
        <dbReference type="PROSITE" id="PS50850"/>
    </source>
</evidence>
<dbReference type="GO" id="GO:0022857">
    <property type="term" value="F:transmembrane transporter activity"/>
    <property type="evidence" value="ECO:0007669"/>
    <property type="project" value="InterPro"/>
</dbReference>
<protein>
    <recommendedName>
        <fullName evidence="8">Major facilitator superfamily (MFS) profile domain-containing protein</fullName>
    </recommendedName>
</protein>
<feature type="transmembrane region" description="Helical" evidence="7">
    <location>
        <begin position="247"/>
        <end position="265"/>
    </location>
</feature>
<feature type="transmembrane region" description="Helical" evidence="7">
    <location>
        <begin position="97"/>
        <end position="118"/>
    </location>
</feature>
<feature type="transmembrane region" description="Helical" evidence="7">
    <location>
        <begin position="315"/>
        <end position="333"/>
    </location>
</feature>
<evidence type="ECO:0000256" key="6">
    <source>
        <dbReference type="ARBA" id="ARBA00023136"/>
    </source>
</evidence>
<feature type="transmembrane region" description="Helical" evidence="7">
    <location>
        <begin position="339"/>
        <end position="361"/>
    </location>
</feature>
<dbReference type="AlphaFoldDB" id="A0A2S5KX09"/>
<feature type="domain" description="Major facilitator superfamily (MFS) profile" evidence="8">
    <location>
        <begin position="32"/>
        <end position="427"/>
    </location>
</feature>
<evidence type="ECO:0000256" key="1">
    <source>
        <dbReference type="ARBA" id="ARBA00004651"/>
    </source>
</evidence>
<keyword evidence="5 7" id="KW-1133">Transmembrane helix</keyword>
<evidence type="ECO:0000313" key="9">
    <source>
        <dbReference type="EMBL" id="PPC79310.1"/>
    </source>
</evidence>
<gene>
    <name evidence="9" type="ORF">C4K68_00980</name>
</gene>
<dbReference type="PANTHER" id="PTHR23513:SF6">
    <property type="entry name" value="MAJOR FACILITATOR SUPERFAMILY ASSOCIATED DOMAIN-CONTAINING PROTEIN"/>
    <property type="match status" value="1"/>
</dbReference>
<organism evidence="9 10">
    <name type="scientific">Proteobacteria bacterium 228</name>
    <dbReference type="NCBI Taxonomy" id="2083153"/>
    <lineage>
        <taxon>Bacteria</taxon>
        <taxon>Pseudomonadati</taxon>
        <taxon>Pseudomonadota</taxon>
    </lineage>
</organism>
<feature type="transmembrane region" description="Helical" evidence="7">
    <location>
        <begin position="162"/>
        <end position="185"/>
    </location>
</feature>
<dbReference type="GO" id="GO:0005886">
    <property type="term" value="C:plasma membrane"/>
    <property type="evidence" value="ECO:0007669"/>
    <property type="project" value="UniProtKB-SubCell"/>
</dbReference>
<feature type="transmembrane region" description="Helical" evidence="7">
    <location>
        <begin position="70"/>
        <end position="90"/>
    </location>
</feature>
<dbReference type="InterPro" id="IPR020846">
    <property type="entry name" value="MFS_dom"/>
</dbReference>
<dbReference type="SUPFAM" id="SSF103473">
    <property type="entry name" value="MFS general substrate transporter"/>
    <property type="match status" value="1"/>
</dbReference>
<feature type="transmembrane region" description="Helical" evidence="7">
    <location>
        <begin position="404"/>
        <end position="420"/>
    </location>
</feature>
<dbReference type="Gene3D" id="1.20.1250.20">
    <property type="entry name" value="MFS general substrate transporter like domains"/>
    <property type="match status" value="1"/>
</dbReference>
<dbReference type="PROSITE" id="PS50850">
    <property type="entry name" value="MFS"/>
    <property type="match status" value="1"/>
</dbReference>
<dbReference type="Proteomes" id="UP000238196">
    <property type="component" value="Unassembled WGS sequence"/>
</dbReference>
<feature type="transmembrane region" description="Helical" evidence="7">
    <location>
        <begin position="285"/>
        <end position="303"/>
    </location>
</feature>
<evidence type="ECO:0000256" key="7">
    <source>
        <dbReference type="SAM" id="Phobius"/>
    </source>
</evidence>
<feature type="transmembrane region" description="Helical" evidence="7">
    <location>
        <begin position="373"/>
        <end position="392"/>
    </location>
</feature>
<reference evidence="9 10" key="1">
    <citation type="submission" date="2018-02" db="EMBL/GenBank/DDBJ databases">
        <title>novel marine gammaproteobacteria from coastal saline agro ecosystem.</title>
        <authorList>
            <person name="Krishnan R."/>
            <person name="Ramesh Kumar N."/>
        </authorList>
    </citation>
    <scope>NUCLEOTIDE SEQUENCE [LARGE SCALE GENOMIC DNA]</scope>
    <source>
        <strain evidence="9 10">228</strain>
    </source>
</reference>
<dbReference type="CDD" id="cd06173">
    <property type="entry name" value="MFS_MefA_like"/>
    <property type="match status" value="1"/>
</dbReference>
<feature type="transmembrane region" description="Helical" evidence="7">
    <location>
        <begin position="124"/>
        <end position="141"/>
    </location>
</feature>
<accession>A0A2S5KX09</accession>
<evidence type="ECO:0000313" key="10">
    <source>
        <dbReference type="Proteomes" id="UP000238196"/>
    </source>
</evidence>
<keyword evidence="6 7" id="KW-0472">Membrane</keyword>